<dbReference type="Proteomes" id="UP000030640">
    <property type="component" value="Unassembled WGS sequence"/>
</dbReference>
<organism evidence="1 2">
    <name type="scientific">Plasmodium inui San Antonio 1</name>
    <dbReference type="NCBI Taxonomy" id="1237626"/>
    <lineage>
        <taxon>Eukaryota</taxon>
        <taxon>Sar</taxon>
        <taxon>Alveolata</taxon>
        <taxon>Apicomplexa</taxon>
        <taxon>Aconoidasida</taxon>
        <taxon>Haemosporida</taxon>
        <taxon>Plasmodiidae</taxon>
        <taxon>Plasmodium</taxon>
        <taxon>Plasmodium (Plasmodium)</taxon>
    </lineage>
</organism>
<dbReference type="AlphaFoldDB" id="W7A6L7"/>
<protein>
    <submittedName>
        <fullName evidence="1">Uncharacterized protein</fullName>
    </submittedName>
</protein>
<dbReference type="RefSeq" id="XP_008815952.1">
    <property type="nucleotide sequence ID" value="XM_008817730.1"/>
</dbReference>
<evidence type="ECO:0000313" key="1">
    <source>
        <dbReference type="EMBL" id="EUD67425.1"/>
    </source>
</evidence>
<evidence type="ECO:0000313" key="2">
    <source>
        <dbReference type="Proteomes" id="UP000030640"/>
    </source>
</evidence>
<reference evidence="1 2" key="1">
    <citation type="submission" date="2013-02" db="EMBL/GenBank/DDBJ databases">
        <title>The Genome Sequence of Plasmodium inui San Antonio 1.</title>
        <authorList>
            <consortium name="The Broad Institute Genome Sequencing Platform"/>
            <consortium name="The Broad Institute Genome Sequencing Center for Infectious Disease"/>
            <person name="Neafsey D."/>
            <person name="Cheeseman I."/>
            <person name="Volkman S."/>
            <person name="Adams J."/>
            <person name="Walker B."/>
            <person name="Young S.K."/>
            <person name="Zeng Q."/>
            <person name="Gargeya S."/>
            <person name="Fitzgerald M."/>
            <person name="Haas B."/>
            <person name="Abouelleil A."/>
            <person name="Alvarado L."/>
            <person name="Arachchi H.M."/>
            <person name="Berlin A.M."/>
            <person name="Chapman S.B."/>
            <person name="Dewar J."/>
            <person name="Goldberg J."/>
            <person name="Griggs A."/>
            <person name="Gujja S."/>
            <person name="Hansen M."/>
            <person name="Howarth C."/>
            <person name="Imamovic A."/>
            <person name="Larimer J."/>
            <person name="McCowan C."/>
            <person name="Murphy C."/>
            <person name="Neiman D."/>
            <person name="Pearson M."/>
            <person name="Priest M."/>
            <person name="Roberts A."/>
            <person name="Saif S."/>
            <person name="Shea T."/>
            <person name="Sisk P."/>
            <person name="Sykes S."/>
            <person name="Wortman J."/>
            <person name="Nusbaum C."/>
            <person name="Birren B."/>
        </authorList>
    </citation>
    <scope>NUCLEOTIDE SEQUENCE [LARGE SCALE GENOMIC DNA]</scope>
    <source>
        <strain evidence="1 2">San Antonio 1</strain>
    </source>
</reference>
<dbReference type="VEuPathDB" id="PlasmoDB:C922_02131"/>
<dbReference type="EMBL" id="KI965466">
    <property type="protein sequence ID" value="EUD67425.1"/>
    <property type="molecule type" value="Genomic_DNA"/>
</dbReference>
<dbReference type="GeneID" id="20037405"/>
<name>W7A6L7_9APIC</name>
<proteinExistence type="predicted"/>
<accession>W7A6L7</accession>
<sequence length="213" mass="24457">MKDAMDIIMLIRGIESDAEPSLLRPGIYLTSDDNVIVKDKNDYCVYGEEFDDFTNDVMYFIRNIQYRINGFYFDEEGGGRSLLFRDNKICERRTLPPCVVDLSLVVEYRFNDARNIREVPNEEYRTKHKRRNILCYYGGAVSFCSGRSVNTKKMHAVEDMECTVIGEAWNEKVSKNIVDWIMGLSEMRSASKESNASKASKAYAMVTIGDISL</sequence>
<gene>
    <name evidence="1" type="ORF">C922_02131</name>
</gene>
<keyword evidence="2" id="KW-1185">Reference proteome</keyword>